<dbReference type="RefSeq" id="WP_016525414.1">
    <property type="nucleotide sequence ID" value="NZ_KE332518.1"/>
</dbReference>
<dbReference type="AlphaFoldDB" id="S3JXU8"/>
<dbReference type="PATRIC" id="fig|1125699.3.peg.1147"/>
<dbReference type="PANTHER" id="PTHR43213">
    <property type="entry name" value="BIFUNCTIONAL DTTP/UTP PYROPHOSPHATASE/METHYLTRANSFERASE PROTEIN-RELATED"/>
    <property type="match status" value="1"/>
</dbReference>
<dbReference type="CDD" id="cd00555">
    <property type="entry name" value="Maf"/>
    <property type="match status" value="1"/>
</dbReference>
<evidence type="ECO:0000313" key="6">
    <source>
        <dbReference type="Proteomes" id="UP000014541"/>
    </source>
</evidence>
<proteinExistence type="inferred from homology"/>
<evidence type="ECO:0000313" key="5">
    <source>
        <dbReference type="EMBL" id="EPF30803.1"/>
    </source>
</evidence>
<comment type="function">
    <text evidence="4">Nucleoside triphosphate pyrophosphatase that hydrolyzes dTTP and UTP. May have a dual role in cell division arrest and in preventing the incorporation of modified nucleotides into cellular nucleic acids.</text>
</comment>
<comment type="catalytic activity">
    <reaction evidence="4">
        <text>UTP + H2O = UMP + diphosphate + H(+)</text>
        <dbReference type="Rhea" id="RHEA:29395"/>
        <dbReference type="ChEBI" id="CHEBI:15377"/>
        <dbReference type="ChEBI" id="CHEBI:15378"/>
        <dbReference type="ChEBI" id="CHEBI:33019"/>
        <dbReference type="ChEBI" id="CHEBI:46398"/>
        <dbReference type="ChEBI" id="CHEBI:57865"/>
        <dbReference type="EC" id="3.6.1.9"/>
    </reaction>
</comment>
<gene>
    <name evidence="5" type="ORF">HMPREF9194_01127</name>
</gene>
<comment type="cofactor">
    <cofactor evidence="1 4">
        <name>a divalent metal cation</name>
        <dbReference type="ChEBI" id="CHEBI:60240"/>
    </cofactor>
</comment>
<comment type="caution">
    <text evidence="5">The sequence shown here is derived from an EMBL/GenBank/DDBJ whole genome shotgun (WGS) entry which is preliminary data.</text>
</comment>
<dbReference type="Proteomes" id="UP000014541">
    <property type="component" value="Unassembled WGS sequence"/>
</dbReference>
<dbReference type="InterPro" id="IPR003697">
    <property type="entry name" value="Maf-like"/>
</dbReference>
<dbReference type="GO" id="GO:0036221">
    <property type="term" value="F:UTP diphosphatase activity"/>
    <property type="evidence" value="ECO:0007669"/>
    <property type="project" value="RHEA"/>
</dbReference>
<protein>
    <recommendedName>
        <fullName evidence="4">dTTP/UTP pyrophosphatase</fullName>
        <shortName evidence="4">dTTPase/UTPase</shortName>
        <ecNumber evidence="4">3.6.1.9</ecNumber>
    </recommendedName>
    <alternativeName>
        <fullName evidence="4">Nucleoside triphosphate pyrophosphatase</fullName>
    </alternativeName>
    <alternativeName>
        <fullName evidence="4">Nucleotide pyrophosphatase</fullName>
        <shortName evidence="4">Nucleotide PPase</shortName>
    </alternativeName>
</protein>
<reference evidence="5 6" key="1">
    <citation type="submission" date="2013-04" db="EMBL/GenBank/DDBJ databases">
        <title>The Genome Sequence of Treponema maltophilum ATCC 51939.</title>
        <authorList>
            <consortium name="The Broad Institute Genomics Platform"/>
            <person name="Earl A."/>
            <person name="Ward D."/>
            <person name="Feldgarden M."/>
            <person name="Gevers D."/>
            <person name="Leonetti C."/>
            <person name="Blanton J.M."/>
            <person name="Dewhirst F.E."/>
            <person name="Izard J."/>
            <person name="Walker B."/>
            <person name="Young S."/>
            <person name="Zeng Q."/>
            <person name="Gargeya S."/>
            <person name="Fitzgerald M."/>
            <person name="Haas B."/>
            <person name="Abouelleil A."/>
            <person name="Allen A.W."/>
            <person name="Alvarado L."/>
            <person name="Arachchi H.M."/>
            <person name="Berlin A.M."/>
            <person name="Chapman S.B."/>
            <person name="Gainer-Dewar J."/>
            <person name="Goldberg J."/>
            <person name="Griggs A."/>
            <person name="Gujja S."/>
            <person name="Hansen M."/>
            <person name="Howarth C."/>
            <person name="Imamovic A."/>
            <person name="Ireland A."/>
            <person name="Larimer J."/>
            <person name="McCowan C."/>
            <person name="Murphy C."/>
            <person name="Pearson M."/>
            <person name="Poon T.W."/>
            <person name="Priest M."/>
            <person name="Roberts A."/>
            <person name="Saif S."/>
            <person name="Shea T."/>
            <person name="Sisk P."/>
            <person name="Sykes S."/>
            <person name="Wortman J."/>
            <person name="Nusbaum C."/>
            <person name="Birren B."/>
        </authorList>
    </citation>
    <scope>NUCLEOTIDE SEQUENCE [LARGE SCALE GENOMIC DNA]</scope>
    <source>
        <strain evidence="5 6">ATCC 51939</strain>
    </source>
</reference>
<comment type="similarity">
    <text evidence="4">Belongs to the Maf family. YhdE subfamily.</text>
</comment>
<organism evidence="5 6">
    <name type="scientific">Treponema maltophilum ATCC 51939</name>
    <dbReference type="NCBI Taxonomy" id="1125699"/>
    <lineage>
        <taxon>Bacteria</taxon>
        <taxon>Pseudomonadati</taxon>
        <taxon>Spirochaetota</taxon>
        <taxon>Spirochaetia</taxon>
        <taxon>Spirochaetales</taxon>
        <taxon>Treponemataceae</taxon>
        <taxon>Treponema</taxon>
    </lineage>
</organism>
<dbReference type="Pfam" id="PF02545">
    <property type="entry name" value="Maf"/>
    <property type="match status" value="1"/>
</dbReference>
<dbReference type="PANTHER" id="PTHR43213:SF5">
    <property type="entry name" value="BIFUNCTIONAL DTTP_UTP PYROPHOSPHATASE_METHYLTRANSFERASE PROTEIN-RELATED"/>
    <property type="match status" value="1"/>
</dbReference>
<dbReference type="InterPro" id="IPR029001">
    <property type="entry name" value="ITPase-like_fam"/>
</dbReference>
<feature type="site" description="Important for substrate specificity" evidence="4">
    <location>
        <position position="12"/>
    </location>
</feature>
<dbReference type="OrthoDB" id="9807767at2"/>
<feature type="site" description="Important for substrate specificity" evidence="4">
    <location>
        <position position="166"/>
    </location>
</feature>
<accession>S3JXU8</accession>
<comment type="subcellular location">
    <subcellularLocation>
        <location evidence="4">Cytoplasm</location>
    </subcellularLocation>
</comment>
<name>S3JXU8_TREMA</name>
<dbReference type="HAMAP" id="MF_00528">
    <property type="entry name" value="Maf"/>
    <property type="match status" value="1"/>
</dbReference>
<comment type="catalytic activity">
    <reaction evidence="4">
        <text>dTTP + H2O = dTMP + diphosphate + H(+)</text>
        <dbReference type="Rhea" id="RHEA:28534"/>
        <dbReference type="ChEBI" id="CHEBI:15377"/>
        <dbReference type="ChEBI" id="CHEBI:15378"/>
        <dbReference type="ChEBI" id="CHEBI:33019"/>
        <dbReference type="ChEBI" id="CHEBI:37568"/>
        <dbReference type="ChEBI" id="CHEBI:63528"/>
        <dbReference type="EC" id="3.6.1.9"/>
    </reaction>
</comment>
<dbReference type="Gene3D" id="3.90.950.10">
    <property type="match status" value="1"/>
</dbReference>
<feature type="active site" description="Proton acceptor" evidence="4">
    <location>
        <position position="81"/>
    </location>
</feature>
<evidence type="ECO:0000256" key="2">
    <source>
        <dbReference type="ARBA" id="ARBA00022801"/>
    </source>
</evidence>
<sequence length="202" mass="22717">MEKIILASVSPRRKQILKSLGIPFYAFAPPFDEVLPEGTALENAAEYCAVQKAQKTAHALQALSASRKKRYEDARFIVAADTLIMHEGTIFGKPQNEKEAFSFLKTFSGKTHSVYSGIAVYSRETERTLSRTCISRVSFAPLSDEEIRRYLTRGEWRDAAGAYKIQGGAQCFICRIEGSYSSIVGLPIFEFYEILKKSGYRF</sequence>
<dbReference type="STRING" id="1125699.HMPREF9194_01127"/>
<keyword evidence="2 4" id="KW-0378">Hydrolase</keyword>
<keyword evidence="6" id="KW-1185">Reference proteome</keyword>
<dbReference type="NCBIfam" id="TIGR00172">
    <property type="entry name" value="maf"/>
    <property type="match status" value="1"/>
</dbReference>
<dbReference type="PIRSF" id="PIRSF006305">
    <property type="entry name" value="Maf"/>
    <property type="match status" value="1"/>
</dbReference>
<dbReference type="EC" id="3.6.1.9" evidence="4"/>
<dbReference type="EMBL" id="ATFF01000006">
    <property type="protein sequence ID" value="EPF30803.1"/>
    <property type="molecule type" value="Genomic_DNA"/>
</dbReference>
<feature type="site" description="Important for substrate specificity" evidence="4">
    <location>
        <position position="82"/>
    </location>
</feature>
<dbReference type="GO" id="GO:0036218">
    <property type="term" value="F:dTTP diphosphatase activity"/>
    <property type="evidence" value="ECO:0007669"/>
    <property type="project" value="RHEA"/>
</dbReference>
<keyword evidence="4" id="KW-0963">Cytoplasm</keyword>
<evidence type="ECO:0000256" key="3">
    <source>
        <dbReference type="ARBA" id="ARBA00023080"/>
    </source>
</evidence>
<dbReference type="SUPFAM" id="SSF52972">
    <property type="entry name" value="ITPase-like"/>
    <property type="match status" value="1"/>
</dbReference>
<evidence type="ECO:0000256" key="4">
    <source>
        <dbReference type="HAMAP-Rule" id="MF_00528"/>
    </source>
</evidence>
<dbReference type="eggNOG" id="COG0424">
    <property type="taxonomic scope" value="Bacteria"/>
</dbReference>
<dbReference type="GO" id="GO:0005737">
    <property type="term" value="C:cytoplasm"/>
    <property type="evidence" value="ECO:0007669"/>
    <property type="project" value="UniProtKB-SubCell"/>
</dbReference>
<dbReference type="GO" id="GO:0009117">
    <property type="term" value="P:nucleotide metabolic process"/>
    <property type="evidence" value="ECO:0007669"/>
    <property type="project" value="UniProtKB-KW"/>
</dbReference>
<dbReference type="HOGENOM" id="CLU_040416_0_0_12"/>
<comment type="caution">
    <text evidence="4">Lacks conserved residue(s) required for the propagation of feature annotation.</text>
</comment>
<keyword evidence="3 4" id="KW-0546">Nucleotide metabolism</keyword>
<evidence type="ECO:0000256" key="1">
    <source>
        <dbReference type="ARBA" id="ARBA00001968"/>
    </source>
</evidence>